<dbReference type="OrthoDB" id="27494at10239"/>
<evidence type="ECO:0000259" key="1">
    <source>
        <dbReference type="PROSITE" id="PS51750"/>
    </source>
</evidence>
<dbReference type="KEGG" id="vg:1449752"/>
<dbReference type="PIR" id="T28365">
    <property type="entry name" value="T28365"/>
</dbReference>
<dbReference type="PROSITE" id="PS51750">
    <property type="entry name" value="BRO_N"/>
    <property type="match status" value="1"/>
</dbReference>
<sequence>MEIINYNNNQIHLLYTTIGEVYYKGKDIAKILRYIDTKKVIRNNVLSTNKVNYSTLIKNVSINGQLHKTPHHTIFINTKGLKNLFDMPVKRLSNKEINDLIEFLNSHNIKKSSNSNNIIEKYNINKHNLSTSTHNTKDNILTNIIKCFKNDKYKIEYHIGEYYIDLYFPVYKIAVEYKNNNYNKNRQIEIENQLNCKFVIFDEKSNIFDIINVIHDLMMNNE</sequence>
<dbReference type="InterPro" id="IPR003497">
    <property type="entry name" value="BRO_N_domain"/>
</dbReference>
<keyword evidence="3" id="KW-1185">Reference proteome</keyword>
<reference evidence="2 3" key="1">
    <citation type="journal article" date="1999" name="J. Virol.">
        <title>The genome of Melanoplus sanguinipes entomopoxvirus.</title>
        <authorList>
            <person name="Afonso C.L."/>
            <person name="Tulman E.R."/>
            <person name="Lu Z."/>
            <person name="Oma E."/>
            <person name="Kutish G.F."/>
            <person name="Rock D.L."/>
        </authorList>
    </citation>
    <scope>NUCLEOTIDE SEQUENCE [LARGE SCALE GENOMIC DNA]</scope>
    <source>
        <strain evidence="2">Tucson</strain>
    </source>
</reference>
<evidence type="ECO:0000313" key="2">
    <source>
        <dbReference type="EMBL" id="AAC97757.1"/>
    </source>
</evidence>
<gene>
    <name evidence="2" type="primary">MSV204</name>
</gene>
<protein>
    <submittedName>
        <fullName evidence="2">ORF MSV204 ALI motif gene family protein</fullName>
    </submittedName>
</protein>
<proteinExistence type="predicted"/>
<accession>Q9YVN8</accession>
<dbReference type="Proteomes" id="UP000172353">
    <property type="component" value="Segment"/>
</dbReference>
<dbReference type="RefSeq" id="NP_048275.1">
    <property type="nucleotide sequence ID" value="NC_001993.1"/>
</dbReference>
<dbReference type="GeneID" id="1449752"/>
<feature type="domain" description="Bro-N" evidence="1">
    <location>
        <begin position="1"/>
        <end position="113"/>
    </location>
</feature>
<name>Q9YVN8_MSEPV</name>
<organism evidence="2 3">
    <name type="scientific">Melanoplus sanguinipes entomopoxvirus</name>
    <name type="common">MsEPV</name>
    <dbReference type="NCBI Taxonomy" id="83191"/>
    <lineage>
        <taxon>Viruses</taxon>
        <taxon>Varidnaviria</taxon>
        <taxon>Bamfordvirae</taxon>
        <taxon>Nucleocytoviricota</taxon>
        <taxon>Pokkesviricetes</taxon>
        <taxon>Chitovirales</taxon>
        <taxon>Poxviridae</taxon>
        <taxon>Entomopoxvirinae</taxon>
        <taxon>Deltaentomopoxvirus</taxon>
        <taxon>Deltaentomopoxvirus msanguinipes</taxon>
    </lineage>
</organism>
<dbReference type="EMBL" id="AF063866">
    <property type="protein sequence ID" value="AAC97757.1"/>
    <property type="molecule type" value="Genomic_DNA"/>
</dbReference>
<dbReference type="Pfam" id="PF02498">
    <property type="entry name" value="Bro-N"/>
    <property type="match status" value="1"/>
</dbReference>
<evidence type="ECO:0000313" key="3">
    <source>
        <dbReference type="Proteomes" id="UP000172353"/>
    </source>
</evidence>
<organismHost>
    <name type="scientific">Melanoplus sanguinipes</name>
    <name type="common">Migratory grasshopper</name>
    <dbReference type="NCBI Taxonomy" id="65742"/>
</organismHost>